<comment type="caution">
    <text evidence="3">The sequence shown here is derived from an EMBL/GenBank/DDBJ whole genome shotgun (WGS) entry which is preliminary data.</text>
</comment>
<evidence type="ECO:0008006" key="5">
    <source>
        <dbReference type="Google" id="ProtNLM"/>
    </source>
</evidence>
<feature type="compositionally biased region" description="Pro residues" evidence="1">
    <location>
        <begin position="317"/>
        <end position="327"/>
    </location>
</feature>
<dbReference type="PANTHER" id="PTHR36182:SF2">
    <property type="entry name" value="LYTIC POLYSACCHARIDE MONOOXYGENASE"/>
    <property type="match status" value="1"/>
</dbReference>
<dbReference type="PANTHER" id="PTHR36182">
    <property type="entry name" value="PROTEIN, PUTATIVE (AFU_ORTHOLOGUE AFUA_6G10930)-RELATED"/>
    <property type="match status" value="1"/>
</dbReference>
<evidence type="ECO:0000313" key="3">
    <source>
        <dbReference type="EMBL" id="OAX83355.1"/>
    </source>
</evidence>
<keyword evidence="2" id="KW-0732">Signal</keyword>
<feature type="chain" id="PRO_5008598366" description="Lytic polysaccharide monooxygenase" evidence="2">
    <location>
        <begin position="23"/>
        <end position="412"/>
    </location>
</feature>
<gene>
    <name evidence="3" type="ORF">ACJ72_02281</name>
</gene>
<evidence type="ECO:0000256" key="2">
    <source>
        <dbReference type="SAM" id="SignalP"/>
    </source>
</evidence>
<organism evidence="3 4">
    <name type="scientific">Emergomyces africanus</name>
    <dbReference type="NCBI Taxonomy" id="1955775"/>
    <lineage>
        <taxon>Eukaryota</taxon>
        <taxon>Fungi</taxon>
        <taxon>Dikarya</taxon>
        <taxon>Ascomycota</taxon>
        <taxon>Pezizomycotina</taxon>
        <taxon>Eurotiomycetes</taxon>
        <taxon>Eurotiomycetidae</taxon>
        <taxon>Onygenales</taxon>
        <taxon>Ajellomycetaceae</taxon>
        <taxon>Emergomyces</taxon>
    </lineage>
</organism>
<dbReference type="EMBL" id="LGUA01000185">
    <property type="protein sequence ID" value="OAX83355.1"/>
    <property type="molecule type" value="Genomic_DNA"/>
</dbReference>
<accession>A0A1B7P2U5</accession>
<dbReference type="Proteomes" id="UP000091918">
    <property type="component" value="Unassembled WGS sequence"/>
</dbReference>
<sequence length="412" mass="42604">MHFSTSFVAAVAALLSASTVDAHMKIGKPTPFLPKDLNNSPLMGNGADFPCKFSKAEGYFPETRQVPPENVFAIGEAQTLSFIGSAVHGGGSCQLSLTEDPIPNKNSVWKVIHSIEGGCPSSADGNLAENANGSGADQFTWKIPSSITPGEYTFAWSWLNRIGNREFYMNCAPITVTAGVKRRYTPTPRSHSDNKVTLAKRQDLPEMFVANINGCMTEEGVDIRYPQPGPSLDLAGVASRLLGLNAPVCTRADGTQVMPGAGGNPGNPGGPGGPGSPEPSPPPSPSFPPPAKTPEAALISTPPAVSPGSFATQAPEASPPANPPPAIPAAADPPTGGSSGNGSAMSGACSNEGEWNCIGGTQFQRCASGQWSALMPVALGTQCTSTSGNFAIAAVAKKRDVGARKHRRRGHF</sequence>
<feature type="compositionally biased region" description="Pro residues" evidence="1">
    <location>
        <begin position="274"/>
        <end position="292"/>
    </location>
</feature>
<protein>
    <recommendedName>
        <fullName evidence="5">Lytic polysaccharide monooxygenase</fullName>
    </recommendedName>
</protein>
<name>A0A1B7P2U5_9EURO</name>
<dbReference type="OrthoDB" id="2342176at2759"/>
<feature type="signal peptide" evidence="2">
    <location>
        <begin position="1"/>
        <end position="22"/>
    </location>
</feature>
<dbReference type="AlphaFoldDB" id="A0A1B7P2U5"/>
<dbReference type="STRING" id="1658172.A0A1B7P2U5"/>
<evidence type="ECO:0000256" key="1">
    <source>
        <dbReference type="SAM" id="MobiDB-lite"/>
    </source>
</evidence>
<dbReference type="Gene3D" id="2.70.50.70">
    <property type="match status" value="1"/>
</dbReference>
<feature type="compositionally biased region" description="Gly residues" evidence="1">
    <location>
        <begin position="260"/>
        <end position="273"/>
    </location>
</feature>
<proteinExistence type="predicted"/>
<feature type="compositionally biased region" description="Low complexity" evidence="1">
    <location>
        <begin position="328"/>
        <end position="347"/>
    </location>
</feature>
<reference evidence="3 4" key="1">
    <citation type="submission" date="2015-07" db="EMBL/GenBank/DDBJ databases">
        <title>Emmonsia species relationships and genome sequence.</title>
        <authorList>
            <person name="Cuomo C.A."/>
            <person name="Schwartz I.S."/>
            <person name="Kenyon C."/>
            <person name="de Hoog G.S."/>
            <person name="Govender N.P."/>
            <person name="Botha A."/>
            <person name="Moreno L."/>
            <person name="de Vries M."/>
            <person name="Munoz J.F."/>
            <person name="Stielow J.B."/>
        </authorList>
    </citation>
    <scope>NUCLEOTIDE SEQUENCE [LARGE SCALE GENOMIC DNA]</scope>
    <source>
        <strain evidence="3 4">CBS 136260</strain>
    </source>
</reference>
<feature type="region of interest" description="Disordered" evidence="1">
    <location>
        <begin position="253"/>
        <end position="347"/>
    </location>
</feature>
<evidence type="ECO:0000313" key="4">
    <source>
        <dbReference type="Proteomes" id="UP000091918"/>
    </source>
</evidence>
<keyword evidence="4" id="KW-1185">Reference proteome</keyword>